<feature type="chain" id="PRO_5046855276" evidence="1">
    <location>
        <begin position="21"/>
        <end position="146"/>
    </location>
</feature>
<keyword evidence="3" id="KW-1185">Reference proteome</keyword>
<feature type="signal peptide" evidence="1">
    <location>
        <begin position="1"/>
        <end position="20"/>
    </location>
</feature>
<dbReference type="RefSeq" id="WP_182961686.1">
    <property type="nucleotide sequence ID" value="NZ_WNXC01000011.1"/>
</dbReference>
<reference evidence="2 3" key="1">
    <citation type="submission" date="2019-11" db="EMBL/GenBank/DDBJ databases">
        <title>Description of Pedobacter sp. LMG 31462T.</title>
        <authorList>
            <person name="Carlier A."/>
            <person name="Qi S."/>
            <person name="Vandamme P."/>
        </authorList>
    </citation>
    <scope>NUCLEOTIDE SEQUENCE [LARGE SCALE GENOMIC DNA]</scope>
    <source>
        <strain evidence="2 3">LMG 31462</strain>
    </source>
</reference>
<accession>A0ABR6F2G2</accession>
<dbReference type="PROSITE" id="PS51257">
    <property type="entry name" value="PROKAR_LIPOPROTEIN"/>
    <property type="match status" value="1"/>
</dbReference>
<proteinExistence type="predicted"/>
<dbReference type="Proteomes" id="UP000636110">
    <property type="component" value="Unassembled WGS sequence"/>
</dbReference>
<sequence>MKFKTLLLMMPMFITTLFMSACKKNDADASPDKGPIKVRYEITSTLPFSIDPDDILLSSIAYTNPTYNVEVVSDLSGKHWSKEFLIQDVKKDYPIAVYGTVVLKGTSGYVNTKIYINGVLKSETNQGVQKITEEISTALVNATHTF</sequence>
<keyword evidence="1" id="KW-0732">Signal</keyword>
<comment type="caution">
    <text evidence="2">The sequence shown here is derived from an EMBL/GenBank/DDBJ whole genome shotgun (WGS) entry which is preliminary data.</text>
</comment>
<dbReference type="EMBL" id="WNXC01000011">
    <property type="protein sequence ID" value="MBB2151718.1"/>
    <property type="molecule type" value="Genomic_DNA"/>
</dbReference>
<name>A0ABR6F2G2_9SPHI</name>
<organism evidence="2 3">
    <name type="scientific">Pedobacter gandavensis</name>
    <dbReference type="NCBI Taxonomy" id="2679963"/>
    <lineage>
        <taxon>Bacteria</taxon>
        <taxon>Pseudomonadati</taxon>
        <taxon>Bacteroidota</taxon>
        <taxon>Sphingobacteriia</taxon>
        <taxon>Sphingobacteriales</taxon>
        <taxon>Sphingobacteriaceae</taxon>
        <taxon>Pedobacter</taxon>
    </lineage>
</organism>
<evidence type="ECO:0000313" key="3">
    <source>
        <dbReference type="Proteomes" id="UP000636110"/>
    </source>
</evidence>
<evidence type="ECO:0000256" key="1">
    <source>
        <dbReference type="SAM" id="SignalP"/>
    </source>
</evidence>
<protein>
    <submittedName>
        <fullName evidence="2">Uncharacterized protein</fullName>
    </submittedName>
</protein>
<gene>
    <name evidence="2" type="ORF">GM920_22680</name>
</gene>
<evidence type="ECO:0000313" key="2">
    <source>
        <dbReference type="EMBL" id="MBB2151718.1"/>
    </source>
</evidence>